<dbReference type="PANTHER" id="PTHR11949:SF3">
    <property type="entry name" value="INTERFERON REGULATORY FACTOR 1"/>
    <property type="match status" value="1"/>
</dbReference>
<feature type="compositionally biased region" description="Polar residues" evidence="9">
    <location>
        <begin position="153"/>
        <end position="168"/>
    </location>
</feature>
<reference evidence="11" key="1">
    <citation type="submission" date="2021-04" db="EMBL/GenBank/DDBJ databases">
        <authorList>
            <consortium name="Wellcome Sanger Institute Data Sharing"/>
        </authorList>
    </citation>
    <scope>NUCLEOTIDE SEQUENCE [LARGE SCALE GENOMIC DNA]</scope>
</reference>
<dbReference type="GO" id="GO:0000981">
    <property type="term" value="F:DNA-binding transcription factor activity, RNA polymerase II-specific"/>
    <property type="evidence" value="ECO:0007669"/>
    <property type="project" value="TreeGrafter"/>
</dbReference>
<dbReference type="GO" id="GO:0005634">
    <property type="term" value="C:nucleus"/>
    <property type="evidence" value="ECO:0007669"/>
    <property type="project" value="UniProtKB-SubCell"/>
</dbReference>
<evidence type="ECO:0000313" key="11">
    <source>
        <dbReference type="Ensembl" id="ENSSAUP00010038373.1"/>
    </source>
</evidence>
<evidence type="ECO:0000259" key="10">
    <source>
        <dbReference type="PROSITE" id="PS51507"/>
    </source>
</evidence>
<evidence type="ECO:0000256" key="4">
    <source>
        <dbReference type="ARBA" id="ARBA00023015"/>
    </source>
</evidence>
<gene>
    <name evidence="11" type="primary">irf1b</name>
</gene>
<reference evidence="11" key="3">
    <citation type="submission" date="2025-09" db="UniProtKB">
        <authorList>
            <consortium name="Ensembl"/>
        </authorList>
    </citation>
    <scope>IDENTIFICATION</scope>
</reference>
<feature type="domain" description="IRF tryptophan pentad repeat" evidence="10">
    <location>
        <begin position="5"/>
        <end position="112"/>
    </location>
</feature>
<evidence type="ECO:0000256" key="3">
    <source>
        <dbReference type="ARBA" id="ARBA00022843"/>
    </source>
</evidence>
<evidence type="ECO:0000256" key="5">
    <source>
        <dbReference type="ARBA" id="ARBA00023125"/>
    </source>
</evidence>
<evidence type="ECO:0000256" key="6">
    <source>
        <dbReference type="ARBA" id="ARBA00023159"/>
    </source>
</evidence>
<organism evidence="11 12">
    <name type="scientific">Sparus aurata</name>
    <name type="common">Gilthead sea bream</name>
    <dbReference type="NCBI Taxonomy" id="8175"/>
    <lineage>
        <taxon>Eukaryota</taxon>
        <taxon>Metazoa</taxon>
        <taxon>Chordata</taxon>
        <taxon>Craniata</taxon>
        <taxon>Vertebrata</taxon>
        <taxon>Euteleostomi</taxon>
        <taxon>Actinopterygii</taxon>
        <taxon>Neopterygii</taxon>
        <taxon>Teleostei</taxon>
        <taxon>Neoteleostei</taxon>
        <taxon>Acanthomorphata</taxon>
        <taxon>Eupercaria</taxon>
        <taxon>Spariformes</taxon>
        <taxon>Sparidae</taxon>
        <taxon>Sparus</taxon>
    </lineage>
</organism>
<evidence type="ECO:0000256" key="9">
    <source>
        <dbReference type="SAM" id="MobiDB-lite"/>
    </source>
</evidence>
<evidence type="ECO:0000256" key="2">
    <source>
        <dbReference type="ARBA" id="ARBA00022499"/>
    </source>
</evidence>
<dbReference type="Pfam" id="PF00605">
    <property type="entry name" value="IRF"/>
    <property type="match status" value="1"/>
</dbReference>
<keyword evidence="7" id="KW-0804">Transcription</keyword>
<dbReference type="GeneTree" id="ENSGT00940000156288"/>
<dbReference type="Gene3D" id="1.10.10.10">
    <property type="entry name" value="Winged helix-like DNA-binding domain superfamily/Winged helix DNA-binding domain"/>
    <property type="match status" value="1"/>
</dbReference>
<reference evidence="11" key="2">
    <citation type="submission" date="2025-08" db="UniProtKB">
        <authorList>
            <consortium name="Ensembl"/>
        </authorList>
    </citation>
    <scope>IDENTIFICATION</scope>
</reference>
<dbReference type="PROSITE" id="PS51507">
    <property type="entry name" value="IRF_2"/>
    <property type="match status" value="1"/>
</dbReference>
<dbReference type="GO" id="GO:0000978">
    <property type="term" value="F:RNA polymerase II cis-regulatory region sequence-specific DNA binding"/>
    <property type="evidence" value="ECO:0007669"/>
    <property type="project" value="TreeGrafter"/>
</dbReference>
<dbReference type="CDD" id="cd00103">
    <property type="entry name" value="IRF"/>
    <property type="match status" value="1"/>
</dbReference>
<dbReference type="FunFam" id="1.10.10.10:FF:000065">
    <property type="entry name" value="Interferon regulatory factor"/>
    <property type="match status" value="1"/>
</dbReference>
<keyword evidence="8" id="KW-0539">Nucleus</keyword>
<proteinExistence type="predicted"/>
<keyword evidence="12" id="KW-1185">Reference proteome</keyword>
<dbReference type="SUPFAM" id="SSF46785">
    <property type="entry name" value="Winged helix' DNA-binding domain"/>
    <property type="match status" value="1"/>
</dbReference>
<dbReference type="InterPro" id="IPR019817">
    <property type="entry name" value="Interferon_reg_fac_CS"/>
</dbReference>
<evidence type="ECO:0000313" key="12">
    <source>
        <dbReference type="Proteomes" id="UP000472265"/>
    </source>
</evidence>
<dbReference type="PRINTS" id="PR00267">
    <property type="entry name" value="INTFRNREGFCT"/>
</dbReference>
<dbReference type="AlphaFoldDB" id="A0A671WKB2"/>
<dbReference type="PROSITE" id="PS00601">
    <property type="entry name" value="IRF_1"/>
    <property type="match status" value="1"/>
</dbReference>
<name>A0A671WKB2_SPAAU</name>
<feature type="region of interest" description="Disordered" evidence="9">
    <location>
        <begin position="116"/>
        <end position="171"/>
    </location>
</feature>
<keyword evidence="2" id="KW-1017">Isopeptide bond</keyword>
<dbReference type="Ensembl" id="ENSSAUT00010040448.1">
    <property type="protein sequence ID" value="ENSSAUP00010038373.1"/>
    <property type="gene ID" value="ENSSAUG00010016214.1"/>
</dbReference>
<keyword evidence="6" id="KW-0010">Activator</keyword>
<dbReference type="Proteomes" id="UP000472265">
    <property type="component" value="Chromosome 13"/>
</dbReference>
<dbReference type="SMART" id="SM00348">
    <property type="entry name" value="IRF"/>
    <property type="match status" value="1"/>
</dbReference>
<keyword evidence="4" id="KW-0805">Transcription regulation</keyword>
<dbReference type="InterPro" id="IPR036388">
    <property type="entry name" value="WH-like_DNA-bd_sf"/>
</dbReference>
<dbReference type="GO" id="GO:0002376">
    <property type="term" value="P:immune system process"/>
    <property type="evidence" value="ECO:0007669"/>
    <property type="project" value="TreeGrafter"/>
</dbReference>
<feature type="compositionally biased region" description="Basic residues" evidence="9">
    <location>
        <begin position="118"/>
        <end position="131"/>
    </location>
</feature>
<evidence type="ECO:0000256" key="8">
    <source>
        <dbReference type="ARBA" id="ARBA00023242"/>
    </source>
</evidence>
<protein>
    <recommendedName>
        <fullName evidence="10">IRF tryptophan pentad repeat domain-containing protein</fullName>
    </recommendedName>
</protein>
<dbReference type="InterPro" id="IPR001346">
    <property type="entry name" value="Interferon_reg_fact_DNA-bd_dom"/>
</dbReference>
<dbReference type="PANTHER" id="PTHR11949">
    <property type="entry name" value="INTERFERON REGULATORY FACTOR"/>
    <property type="match status" value="1"/>
</dbReference>
<evidence type="ECO:0000256" key="1">
    <source>
        <dbReference type="ARBA" id="ARBA00004123"/>
    </source>
</evidence>
<feature type="compositionally biased region" description="Acidic residues" evidence="9">
    <location>
        <begin position="139"/>
        <end position="152"/>
    </location>
</feature>
<sequence length="226" mass="25932">MPVTRMRMRPWLEKMIESNSVTGLNWVDKDKTMFSIPWKHAARHGWELDKDASLFKLWAIHTGKYVEGQTCDPKTWKANFRCAMNSLPDVEEVKDKSINKGHQAMRVFRLLPTTPKSRDKRTKAKQTKTMKKSAIVKMEEEDSDTPMDESNVEDTSSAQENTVDSTVNTEEEDFSFVAPSEVPDWSMSVEIGGPSFPNQTFCHRFEVSPEHSPDFDDTDHIIQSTN</sequence>
<accession>A0A671WKB2</accession>
<dbReference type="InterPro" id="IPR036390">
    <property type="entry name" value="WH_DNA-bd_sf"/>
</dbReference>
<comment type="subcellular location">
    <subcellularLocation>
        <location evidence="1">Nucleus</location>
    </subcellularLocation>
</comment>
<keyword evidence="3" id="KW-0832">Ubl conjugation</keyword>
<keyword evidence="5" id="KW-0238">DNA-binding</keyword>
<evidence type="ECO:0000256" key="7">
    <source>
        <dbReference type="ARBA" id="ARBA00023163"/>
    </source>
</evidence>